<accession>A0A1F8C222</accession>
<dbReference type="Proteomes" id="UP000178429">
    <property type="component" value="Unassembled WGS sequence"/>
</dbReference>
<dbReference type="SUPFAM" id="SSF47162">
    <property type="entry name" value="Apolipoprotein"/>
    <property type="match status" value="1"/>
</dbReference>
<evidence type="ECO:0000313" key="2">
    <source>
        <dbReference type="EMBL" id="OGM70414.1"/>
    </source>
</evidence>
<dbReference type="AlphaFoldDB" id="A0A1F8C222"/>
<keyword evidence="1" id="KW-0812">Transmembrane</keyword>
<evidence type="ECO:0000313" key="3">
    <source>
        <dbReference type="Proteomes" id="UP000178429"/>
    </source>
</evidence>
<dbReference type="EMBL" id="MGHL01000005">
    <property type="protein sequence ID" value="OGM70414.1"/>
    <property type="molecule type" value="Genomic_DNA"/>
</dbReference>
<proteinExistence type="predicted"/>
<organism evidence="2 3">
    <name type="scientific">Candidatus Woesebacteria bacterium RIFCSPLOWO2_01_FULL_44_14</name>
    <dbReference type="NCBI Taxonomy" id="1802525"/>
    <lineage>
        <taxon>Bacteria</taxon>
        <taxon>Candidatus Woeseibacteriota</taxon>
    </lineage>
</organism>
<evidence type="ECO:0008006" key="4">
    <source>
        <dbReference type="Google" id="ProtNLM"/>
    </source>
</evidence>
<comment type="caution">
    <text evidence="2">The sequence shown here is derived from an EMBL/GenBank/DDBJ whole genome shotgun (WGS) entry which is preliminary data.</text>
</comment>
<reference evidence="2 3" key="1">
    <citation type="journal article" date="2016" name="Nat. Commun.">
        <title>Thousands of microbial genomes shed light on interconnected biogeochemical processes in an aquifer system.</title>
        <authorList>
            <person name="Anantharaman K."/>
            <person name="Brown C.T."/>
            <person name="Hug L.A."/>
            <person name="Sharon I."/>
            <person name="Castelle C.J."/>
            <person name="Probst A.J."/>
            <person name="Thomas B.C."/>
            <person name="Singh A."/>
            <person name="Wilkins M.J."/>
            <person name="Karaoz U."/>
            <person name="Brodie E.L."/>
            <person name="Williams K.H."/>
            <person name="Hubbard S.S."/>
            <person name="Banfield J.F."/>
        </authorList>
    </citation>
    <scope>NUCLEOTIDE SEQUENCE [LARGE SCALE GENOMIC DNA]</scope>
</reference>
<name>A0A1F8C222_9BACT</name>
<gene>
    <name evidence="2" type="ORF">A2975_01775</name>
</gene>
<evidence type="ECO:0000256" key="1">
    <source>
        <dbReference type="SAM" id="Phobius"/>
    </source>
</evidence>
<keyword evidence="1" id="KW-1133">Transmembrane helix</keyword>
<dbReference type="Gene3D" id="1.20.120.20">
    <property type="entry name" value="Apolipoprotein"/>
    <property type="match status" value="1"/>
</dbReference>
<keyword evidence="1" id="KW-0472">Membrane</keyword>
<sequence length="161" mass="18627">MPEVIFYGLFITLMVLGLGLVWIVQQYRSTLDALAKAKKQVDLTDEIEKLVEETAQEFKEEIHTSLTKSAEAIEAQMTTALEEFRADLAKKAASFQESFTRKLDEEFTGVSRELEEYRKKRYDEINREVERLIKDITQEALGRAIEPKDHEELVTKALEKL</sequence>
<protein>
    <recommendedName>
        <fullName evidence="4">ATP synthase F(0) sector subunit b</fullName>
    </recommendedName>
</protein>
<dbReference type="STRING" id="1802525.A2975_01775"/>
<feature type="transmembrane region" description="Helical" evidence="1">
    <location>
        <begin position="6"/>
        <end position="24"/>
    </location>
</feature>